<evidence type="ECO:0000313" key="4">
    <source>
        <dbReference type="Proteomes" id="UP000587527"/>
    </source>
</evidence>
<organism evidence="3 4">
    <name type="scientific">Allocatelliglobosispora scoriae</name>
    <dbReference type="NCBI Taxonomy" id="643052"/>
    <lineage>
        <taxon>Bacteria</taxon>
        <taxon>Bacillati</taxon>
        <taxon>Actinomycetota</taxon>
        <taxon>Actinomycetes</taxon>
        <taxon>Micromonosporales</taxon>
        <taxon>Micromonosporaceae</taxon>
        <taxon>Allocatelliglobosispora</taxon>
    </lineage>
</organism>
<accession>A0A841BVF5</accession>
<dbReference type="Proteomes" id="UP000587527">
    <property type="component" value="Unassembled WGS sequence"/>
</dbReference>
<keyword evidence="2" id="KW-0472">Membrane</keyword>
<sequence length="130" mass="14253">MGTQGFGLPDLPPEWGEVVIPDDPAELDAEAEIIRRELRRENRRARRAARLLTWRRRLRMPDKLDDPEEPSLALPLIVLGIAVLITVLGLIIVTWPGLSQPAPAPSTPVDESFTSASVSPTVSPSSTISR</sequence>
<evidence type="ECO:0000256" key="1">
    <source>
        <dbReference type="SAM" id="MobiDB-lite"/>
    </source>
</evidence>
<proteinExistence type="predicted"/>
<keyword evidence="4" id="KW-1185">Reference proteome</keyword>
<comment type="caution">
    <text evidence="3">The sequence shown here is derived from an EMBL/GenBank/DDBJ whole genome shotgun (WGS) entry which is preliminary data.</text>
</comment>
<feature type="compositionally biased region" description="Low complexity" evidence="1">
    <location>
        <begin position="112"/>
        <end position="130"/>
    </location>
</feature>
<feature type="transmembrane region" description="Helical" evidence="2">
    <location>
        <begin position="72"/>
        <end position="93"/>
    </location>
</feature>
<keyword evidence="2" id="KW-1133">Transmembrane helix</keyword>
<dbReference type="AlphaFoldDB" id="A0A841BVF5"/>
<dbReference type="RefSeq" id="WP_184841291.1">
    <property type="nucleotide sequence ID" value="NZ_JACHMN010000002.1"/>
</dbReference>
<gene>
    <name evidence="3" type="ORF">F4553_004110</name>
</gene>
<evidence type="ECO:0000313" key="3">
    <source>
        <dbReference type="EMBL" id="MBB5870731.1"/>
    </source>
</evidence>
<reference evidence="3 4" key="1">
    <citation type="submission" date="2020-08" db="EMBL/GenBank/DDBJ databases">
        <title>Sequencing the genomes of 1000 actinobacteria strains.</title>
        <authorList>
            <person name="Klenk H.-P."/>
        </authorList>
    </citation>
    <scope>NUCLEOTIDE SEQUENCE [LARGE SCALE GENOMIC DNA]</scope>
    <source>
        <strain evidence="3 4">DSM 45362</strain>
    </source>
</reference>
<evidence type="ECO:0000256" key="2">
    <source>
        <dbReference type="SAM" id="Phobius"/>
    </source>
</evidence>
<feature type="region of interest" description="Disordered" evidence="1">
    <location>
        <begin position="100"/>
        <end position="130"/>
    </location>
</feature>
<dbReference type="EMBL" id="JACHMN010000002">
    <property type="protein sequence ID" value="MBB5870731.1"/>
    <property type="molecule type" value="Genomic_DNA"/>
</dbReference>
<protein>
    <submittedName>
        <fullName evidence="3">Uncharacterized protein</fullName>
    </submittedName>
</protein>
<keyword evidence="2" id="KW-0812">Transmembrane</keyword>
<name>A0A841BVF5_9ACTN</name>